<dbReference type="InterPro" id="IPR038883">
    <property type="entry name" value="AN11006-like"/>
</dbReference>
<reference evidence="2 3" key="1">
    <citation type="submission" date="2017-03" db="EMBL/GenBank/DDBJ databases">
        <title>Genomes of endolithic fungi from Antarctica.</title>
        <authorList>
            <person name="Coleine C."/>
            <person name="Masonjones S."/>
            <person name="Stajich J.E."/>
        </authorList>
    </citation>
    <scope>NUCLEOTIDE SEQUENCE [LARGE SCALE GENOMIC DNA]</scope>
    <source>
        <strain evidence="2 3">CCFEE 5187</strain>
    </source>
</reference>
<protein>
    <recommendedName>
        <fullName evidence="1">DUF7730 domain-containing protein</fullName>
    </recommendedName>
</protein>
<evidence type="ECO:0000313" key="2">
    <source>
        <dbReference type="EMBL" id="TKA60197.1"/>
    </source>
</evidence>
<feature type="domain" description="DUF7730" evidence="1">
    <location>
        <begin position="11"/>
        <end position="134"/>
    </location>
</feature>
<organism evidence="2 3">
    <name type="scientific">Cryomyces minteri</name>
    <dbReference type="NCBI Taxonomy" id="331657"/>
    <lineage>
        <taxon>Eukaryota</taxon>
        <taxon>Fungi</taxon>
        <taxon>Dikarya</taxon>
        <taxon>Ascomycota</taxon>
        <taxon>Pezizomycotina</taxon>
        <taxon>Dothideomycetes</taxon>
        <taxon>Dothideomycetes incertae sedis</taxon>
        <taxon>Cryomyces</taxon>
    </lineage>
</organism>
<gene>
    <name evidence="2" type="ORF">B0A49_13287</name>
</gene>
<proteinExistence type="predicted"/>
<dbReference type="OrthoDB" id="3646601at2759"/>
<dbReference type="Pfam" id="PF24864">
    <property type="entry name" value="DUF7730"/>
    <property type="match status" value="1"/>
</dbReference>
<evidence type="ECO:0000313" key="3">
    <source>
        <dbReference type="Proteomes" id="UP000308768"/>
    </source>
</evidence>
<accession>A0A4U0WCQ0</accession>
<dbReference type="AlphaFoldDB" id="A0A4U0WCQ0"/>
<comment type="caution">
    <text evidence="2">The sequence shown here is derived from an EMBL/GenBank/DDBJ whole genome shotgun (WGS) entry which is preliminary data.</text>
</comment>
<sequence>MNTALTGAQIQFLDLSPKIRVYVYQYVFTTPTGLLLGPSKVSKVDYCCPACFEKAKSQQDDTSSCNKSPRPACTNVGLLYTCRLVNAEATPLFYSTNTISLHSENNADILIWLRTIGAANRESFRNLEVDFSYGVRVESQHFNVRRMLARINRLRAKSREQWQGSISSWILHDHLQQDVKSMEAGSITMMAKTIQLIAERQKLVSLTVLLPGRDGGDMWDVENDRVYFAEETFSEDIVNGHGEIVDALCKVVGLKKLTIGYTHDHELAEIVARSVGAKEVAVRADECSVVNNIISQYIARFCSYHITQYEDI</sequence>
<dbReference type="PANTHER" id="PTHR42085">
    <property type="entry name" value="F-BOX DOMAIN-CONTAINING PROTEIN"/>
    <property type="match status" value="1"/>
</dbReference>
<keyword evidence="3" id="KW-1185">Reference proteome</keyword>
<dbReference type="Proteomes" id="UP000308768">
    <property type="component" value="Unassembled WGS sequence"/>
</dbReference>
<dbReference type="EMBL" id="NAJN01001905">
    <property type="protein sequence ID" value="TKA60197.1"/>
    <property type="molecule type" value="Genomic_DNA"/>
</dbReference>
<name>A0A4U0WCQ0_9PEZI</name>
<dbReference type="PANTHER" id="PTHR42085:SF2">
    <property type="entry name" value="F-BOX DOMAIN-CONTAINING PROTEIN"/>
    <property type="match status" value="1"/>
</dbReference>
<evidence type="ECO:0000259" key="1">
    <source>
        <dbReference type="Pfam" id="PF24864"/>
    </source>
</evidence>
<dbReference type="InterPro" id="IPR056632">
    <property type="entry name" value="DUF7730"/>
</dbReference>